<name>A0A916Y2U6_9HYPH</name>
<dbReference type="RefSeq" id="WP_188853111.1">
    <property type="nucleotide sequence ID" value="NZ_BMJJ01000009.1"/>
</dbReference>
<sequence>MSDAHKTPEDVTHDIELLALATWIPKDAGDSTPSDREIRTISEVLELPVDPSIGE</sequence>
<protein>
    <submittedName>
        <fullName evidence="1">Uncharacterized protein</fullName>
    </submittedName>
</protein>
<dbReference type="EMBL" id="BMJJ01000009">
    <property type="protein sequence ID" value="GGD28799.1"/>
    <property type="molecule type" value="Genomic_DNA"/>
</dbReference>
<reference evidence="1" key="2">
    <citation type="submission" date="2020-09" db="EMBL/GenBank/DDBJ databases">
        <authorList>
            <person name="Sun Q."/>
            <person name="Zhou Y."/>
        </authorList>
    </citation>
    <scope>NUCLEOTIDE SEQUENCE</scope>
    <source>
        <strain evidence="1">CGMCC 1.15493</strain>
    </source>
</reference>
<keyword evidence="2" id="KW-1185">Reference proteome</keyword>
<evidence type="ECO:0000313" key="2">
    <source>
        <dbReference type="Proteomes" id="UP000613160"/>
    </source>
</evidence>
<reference evidence="1" key="1">
    <citation type="journal article" date="2014" name="Int. J. Syst. Evol. Microbiol.">
        <title>Complete genome sequence of Corynebacterium casei LMG S-19264T (=DSM 44701T), isolated from a smear-ripened cheese.</title>
        <authorList>
            <consortium name="US DOE Joint Genome Institute (JGI-PGF)"/>
            <person name="Walter F."/>
            <person name="Albersmeier A."/>
            <person name="Kalinowski J."/>
            <person name="Ruckert C."/>
        </authorList>
    </citation>
    <scope>NUCLEOTIDE SEQUENCE</scope>
    <source>
        <strain evidence="1">CGMCC 1.15493</strain>
    </source>
</reference>
<dbReference type="AlphaFoldDB" id="A0A916Y2U6"/>
<gene>
    <name evidence="1" type="ORF">GCM10011335_34960</name>
</gene>
<proteinExistence type="predicted"/>
<organism evidence="1 2">
    <name type="scientific">Aureimonas glaciei</name>
    <dbReference type="NCBI Taxonomy" id="1776957"/>
    <lineage>
        <taxon>Bacteria</taxon>
        <taxon>Pseudomonadati</taxon>
        <taxon>Pseudomonadota</taxon>
        <taxon>Alphaproteobacteria</taxon>
        <taxon>Hyphomicrobiales</taxon>
        <taxon>Aurantimonadaceae</taxon>
        <taxon>Aureimonas</taxon>
    </lineage>
</organism>
<evidence type="ECO:0000313" key="1">
    <source>
        <dbReference type="EMBL" id="GGD28799.1"/>
    </source>
</evidence>
<comment type="caution">
    <text evidence="1">The sequence shown here is derived from an EMBL/GenBank/DDBJ whole genome shotgun (WGS) entry which is preliminary data.</text>
</comment>
<accession>A0A916Y2U6</accession>
<dbReference type="Proteomes" id="UP000613160">
    <property type="component" value="Unassembled WGS sequence"/>
</dbReference>